<keyword evidence="2" id="KW-1185">Reference proteome</keyword>
<dbReference type="Pfam" id="PF20334">
    <property type="entry name" value="DUF6629"/>
    <property type="match status" value="1"/>
</dbReference>
<dbReference type="RefSeq" id="WP_063760293.1">
    <property type="nucleotide sequence ID" value="NZ_CP024985.1"/>
</dbReference>
<name>A0A2K8P7P6_STRLA</name>
<reference evidence="1 2" key="1">
    <citation type="submission" date="2017-11" db="EMBL/GenBank/DDBJ databases">
        <title>Complete genome sequence of Streptomyces lavendulae subsp. lavendulae CCM 3239 (formerly 'Streptomyces aureofaciens CCM 3239'), the producer of the angucycline-type antibiotic auricin.</title>
        <authorList>
            <person name="Busche T."/>
            <person name="Novakova R."/>
            <person name="Al'Dilaimi A."/>
            <person name="Homerova D."/>
            <person name="Feckova L."/>
            <person name="Rezuchova B."/>
            <person name="Mingyar E."/>
            <person name="Csolleiova D."/>
            <person name="Bekeova C."/>
            <person name="Winkler A."/>
            <person name="Sevcikova B."/>
            <person name="Kalinowski J."/>
            <person name="Kormanec J."/>
            <person name="Ruckert C."/>
        </authorList>
    </citation>
    <scope>NUCLEOTIDE SEQUENCE [LARGE SCALE GENOMIC DNA]</scope>
    <source>
        <strain evidence="1 2">CCM 3239</strain>
    </source>
</reference>
<protein>
    <submittedName>
        <fullName evidence="1">Uncharacterized protein</fullName>
    </submittedName>
</protein>
<evidence type="ECO:0000313" key="2">
    <source>
        <dbReference type="Proteomes" id="UP000231791"/>
    </source>
</evidence>
<dbReference type="KEGG" id="slx:SLAV_04255"/>
<dbReference type="AlphaFoldDB" id="A0A2K8P7P6"/>
<proteinExistence type="predicted"/>
<gene>
    <name evidence="1" type="ORF">SLAV_04255</name>
</gene>
<accession>A0A2K8P7P6</accession>
<organism evidence="1 2">
    <name type="scientific">Streptomyces lavendulae subsp. lavendulae</name>
    <dbReference type="NCBI Taxonomy" id="58340"/>
    <lineage>
        <taxon>Bacteria</taxon>
        <taxon>Bacillati</taxon>
        <taxon>Actinomycetota</taxon>
        <taxon>Actinomycetes</taxon>
        <taxon>Kitasatosporales</taxon>
        <taxon>Streptomycetaceae</taxon>
        <taxon>Streptomyces</taxon>
    </lineage>
</organism>
<dbReference type="EMBL" id="CP024985">
    <property type="protein sequence ID" value="ATZ22759.1"/>
    <property type="molecule type" value="Genomic_DNA"/>
</dbReference>
<dbReference type="InterPro" id="IPR046737">
    <property type="entry name" value="DUF6629"/>
</dbReference>
<dbReference type="Proteomes" id="UP000231791">
    <property type="component" value="Chromosome"/>
</dbReference>
<sequence length="223" mass="22904">MCWSTAADLTAGTVVAAVGVVCVARVRRARDLPVAALPLLLGAHQLIEAAVRDAGGDCGPATTAWAVIALPVLPVWVPLGVLLAAGPGARRRLWVPVAVGTATAAVLAYCLATGPVTAEVRGRLVGYGVDVPYAPLVLAGYLGATLGALLLTGDRRLRVLGAVLAAGALVCAALWRLEFASTWCAFAAVASLLVLGWVRRPVGPGGSPAGRGYWFWPPSTKRR</sequence>
<dbReference type="GeneID" id="49381985"/>
<evidence type="ECO:0000313" key="1">
    <source>
        <dbReference type="EMBL" id="ATZ22759.1"/>
    </source>
</evidence>